<evidence type="ECO:0000256" key="10">
    <source>
        <dbReference type="ARBA" id="ARBA00041614"/>
    </source>
</evidence>
<dbReference type="AlphaFoldDB" id="A0A9P8QHC0"/>
<evidence type="ECO:0000256" key="8">
    <source>
        <dbReference type="ARBA" id="ARBA00038429"/>
    </source>
</evidence>
<dbReference type="Pfam" id="PF00703">
    <property type="entry name" value="Glyco_hydro_2"/>
    <property type="match status" value="1"/>
</dbReference>
<organism evidence="14 15">
    <name type="scientific">Wickerhamomyces pijperi</name>
    <name type="common">Yeast</name>
    <name type="synonym">Pichia pijperi</name>
    <dbReference type="NCBI Taxonomy" id="599730"/>
    <lineage>
        <taxon>Eukaryota</taxon>
        <taxon>Fungi</taxon>
        <taxon>Dikarya</taxon>
        <taxon>Ascomycota</taxon>
        <taxon>Saccharomycotina</taxon>
        <taxon>Saccharomycetes</taxon>
        <taxon>Phaffomycetales</taxon>
        <taxon>Wickerhamomycetaceae</taxon>
        <taxon>Wickerhamomyces</taxon>
    </lineage>
</organism>
<dbReference type="SUPFAM" id="SSF49785">
    <property type="entry name" value="Galactose-binding domain-like"/>
    <property type="match status" value="1"/>
</dbReference>
<reference evidence="14" key="2">
    <citation type="submission" date="2021-01" db="EMBL/GenBank/DDBJ databases">
        <authorList>
            <person name="Schikora-Tamarit M.A."/>
        </authorList>
    </citation>
    <scope>NUCLEOTIDE SEQUENCE</scope>
    <source>
        <strain evidence="14">CBS2887</strain>
    </source>
</reference>
<dbReference type="Pfam" id="PF17786">
    <property type="entry name" value="Mannosidase_ig"/>
    <property type="match status" value="1"/>
</dbReference>
<evidence type="ECO:0000256" key="2">
    <source>
        <dbReference type="ARBA" id="ARBA00004740"/>
    </source>
</evidence>
<gene>
    <name evidence="14" type="ORF">WICPIJ_000177</name>
</gene>
<evidence type="ECO:0000259" key="11">
    <source>
        <dbReference type="Pfam" id="PF00703"/>
    </source>
</evidence>
<evidence type="ECO:0000256" key="7">
    <source>
        <dbReference type="ARBA" id="ARBA00023326"/>
    </source>
</evidence>
<comment type="similarity">
    <text evidence="8">Belongs to the glycosyl hydrolase 2 family. Beta-mannosidase B subfamily.</text>
</comment>
<name>A0A9P8QHC0_WICPI</name>
<dbReference type="InterPro" id="IPR008979">
    <property type="entry name" value="Galactose-bd-like_sf"/>
</dbReference>
<dbReference type="OrthoDB" id="2866996at2759"/>
<dbReference type="InterPro" id="IPR050887">
    <property type="entry name" value="Beta-mannosidase_GH2"/>
</dbReference>
<dbReference type="InterPro" id="IPR054593">
    <property type="entry name" value="Beta-mannosidase-like_N2"/>
</dbReference>
<protein>
    <recommendedName>
        <fullName evidence="9">Beta-mannosidase B</fullName>
        <ecNumber evidence="3">3.2.1.25</ecNumber>
    </recommendedName>
    <alternativeName>
        <fullName evidence="10">Mannanase B</fullName>
    </alternativeName>
</protein>
<dbReference type="EC" id="3.2.1.25" evidence="3"/>
<dbReference type="Gene3D" id="2.60.40.10">
    <property type="entry name" value="Immunoglobulins"/>
    <property type="match status" value="1"/>
</dbReference>
<keyword evidence="5" id="KW-0119">Carbohydrate metabolism</keyword>
<reference evidence="14" key="1">
    <citation type="journal article" date="2021" name="Open Biol.">
        <title>Shared evolutionary footprints suggest mitochondrial oxidative damage underlies multiple complex I losses in fungi.</title>
        <authorList>
            <person name="Schikora-Tamarit M.A."/>
            <person name="Marcet-Houben M."/>
            <person name="Nosek J."/>
            <person name="Gabaldon T."/>
        </authorList>
    </citation>
    <scope>NUCLEOTIDE SEQUENCE</scope>
    <source>
        <strain evidence="14">CBS2887</strain>
    </source>
</reference>
<dbReference type="SUPFAM" id="SSF49303">
    <property type="entry name" value="beta-Galactosidase/glucuronidase domain"/>
    <property type="match status" value="2"/>
</dbReference>
<comment type="catalytic activity">
    <reaction evidence="1">
        <text>Hydrolysis of terminal, non-reducing beta-D-mannose residues in beta-D-mannosides.</text>
        <dbReference type="EC" id="3.2.1.25"/>
    </reaction>
</comment>
<dbReference type="EMBL" id="JAEUBG010000105">
    <property type="protein sequence ID" value="KAH3688842.1"/>
    <property type="molecule type" value="Genomic_DNA"/>
</dbReference>
<keyword evidence="4" id="KW-0378">Hydrolase</keyword>
<dbReference type="InterPro" id="IPR013783">
    <property type="entry name" value="Ig-like_fold"/>
</dbReference>
<dbReference type="GO" id="GO:0004567">
    <property type="term" value="F:beta-mannosidase activity"/>
    <property type="evidence" value="ECO:0007669"/>
    <property type="project" value="UniProtKB-EC"/>
</dbReference>
<evidence type="ECO:0000256" key="4">
    <source>
        <dbReference type="ARBA" id="ARBA00022801"/>
    </source>
</evidence>
<evidence type="ECO:0000256" key="1">
    <source>
        <dbReference type="ARBA" id="ARBA00000829"/>
    </source>
</evidence>
<keyword evidence="15" id="KW-1185">Reference proteome</keyword>
<dbReference type="GO" id="GO:0006516">
    <property type="term" value="P:glycoprotein catabolic process"/>
    <property type="evidence" value="ECO:0007669"/>
    <property type="project" value="TreeGrafter"/>
</dbReference>
<evidence type="ECO:0000256" key="6">
    <source>
        <dbReference type="ARBA" id="ARBA00023295"/>
    </source>
</evidence>
<keyword evidence="6" id="KW-0326">Glycosidase</keyword>
<feature type="domain" description="Beta-mannosidase-like galactose-binding" evidence="13">
    <location>
        <begin position="13"/>
        <end position="174"/>
    </location>
</feature>
<dbReference type="Gene3D" id="3.20.20.80">
    <property type="entry name" value="Glycosidases"/>
    <property type="match status" value="1"/>
</dbReference>
<dbReference type="InterPro" id="IPR036156">
    <property type="entry name" value="Beta-gal/glucu_dom_sf"/>
</dbReference>
<dbReference type="Gene3D" id="2.60.120.260">
    <property type="entry name" value="Galactose-binding domain-like"/>
    <property type="match status" value="1"/>
</dbReference>
<feature type="domain" description="Mannosidase Ig/CBM-like" evidence="12">
    <location>
        <begin position="665"/>
        <end position="757"/>
    </location>
</feature>
<evidence type="ECO:0000256" key="3">
    <source>
        <dbReference type="ARBA" id="ARBA00012754"/>
    </source>
</evidence>
<sequence length="834" mass="96005">MSTTTVVTPLKNWYYKNAKDTEWSPSKNPDQQFVEIFPDLISNGVIQDPFYEEVEKEVQWVGQTDWEYQTEFTIEDDLTQNKSHILKFTGLDTFATVYLNDQLILSTDNQFRTYTYEIVQPVKHNKLRVYLKTPLYIDEPKVKTFTNADPSRMHVRKAQYHYGWDWGPILVTCSPGFIDLISYEQVYIDDVYLDYQITDVGAGVVEFTVKETLHGDTKENIAVSHELVDAGGGSVWKSAEDHTENSSGKLTDAKLWYPFQYGDAYLYTLKTSVSSATTGTTLDTKTTSVGFRKVEVCQDKISTGTVFYFKINNIAVYMNGSNWIPAHNFLSEVTDDDYEAWLALLKDSNQNMLRIWGGGIYETDKLYEIANREGILIWQDFLFACGQYPNGDHFKANVATEAKQNVVRLRNNPSLVIFAGNNEDYQIRDEFQLSDEDFWAKEIYEGTLASAVADNSNIAYIKGTPFSPEEGVSAYALTQGDVHQWNIWHGDEKPYQQWDQLVGRFVSEFGMEAYPNYKTLAMYISKENLYPQSPAVECHNKADLAIKKLPYYVFDNLKITRFDLHNWIFLTQLVQAECHSFALQAFRRLWNQRRECGGQLVWQINDCYPVTSWALVDYEKRPKLGYFAYKRFSQNVIIGFKRREIYTGEDRGKDYKLLQSKDYDLEIWVSNLQNRSFKAAIEVKLFEISKNKLIDIITTEAEFPANLTTEHQTIRIPSGAGADPNDIVAQLNLYEIESSGGKKLIHSNSSWPQPLKYVKFSNDRVVKYQISDGEIKVWSNDTVVKSVDLQFEKDFIMEDNGFDLFPGDVKVVKVKGLTVGDKLDAVRFYDQPVN</sequence>
<dbReference type="InterPro" id="IPR006102">
    <property type="entry name" value="Ig-like_GH2"/>
</dbReference>
<accession>A0A9P8QHC0</accession>
<dbReference type="PANTHER" id="PTHR43730">
    <property type="entry name" value="BETA-MANNOSIDASE"/>
    <property type="match status" value="1"/>
</dbReference>
<dbReference type="GO" id="GO:0000272">
    <property type="term" value="P:polysaccharide catabolic process"/>
    <property type="evidence" value="ECO:0007669"/>
    <property type="project" value="UniProtKB-KW"/>
</dbReference>
<evidence type="ECO:0000313" key="15">
    <source>
        <dbReference type="Proteomes" id="UP000774326"/>
    </source>
</evidence>
<dbReference type="FunFam" id="3.20.20.80:FF:000050">
    <property type="entry name" value="Beta-mannosidase B"/>
    <property type="match status" value="1"/>
</dbReference>
<feature type="domain" description="Glycoside hydrolase family 2 immunoglobulin-like beta-sandwich" evidence="11">
    <location>
        <begin position="186"/>
        <end position="292"/>
    </location>
</feature>
<evidence type="ECO:0000259" key="13">
    <source>
        <dbReference type="Pfam" id="PF22666"/>
    </source>
</evidence>
<dbReference type="PANTHER" id="PTHR43730:SF1">
    <property type="entry name" value="BETA-MANNOSIDASE"/>
    <property type="match status" value="1"/>
</dbReference>
<dbReference type="SUPFAM" id="SSF51445">
    <property type="entry name" value="(Trans)glycosidases"/>
    <property type="match status" value="1"/>
</dbReference>
<comment type="caution">
    <text evidence="14">The sequence shown here is derived from an EMBL/GenBank/DDBJ whole genome shotgun (WGS) entry which is preliminary data.</text>
</comment>
<keyword evidence="7" id="KW-0624">Polysaccharide degradation</keyword>
<dbReference type="Proteomes" id="UP000774326">
    <property type="component" value="Unassembled WGS sequence"/>
</dbReference>
<dbReference type="InterPro" id="IPR017853">
    <property type="entry name" value="GH"/>
</dbReference>
<evidence type="ECO:0000256" key="5">
    <source>
        <dbReference type="ARBA" id="ARBA00023277"/>
    </source>
</evidence>
<evidence type="ECO:0000259" key="12">
    <source>
        <dbReference type="Pfam" id="PF17786"/>
    </source>
</evidence>
<dbReference type="InterPro" id="IPR041447">
    <property type="entry name" value="Mannosidase_ig"/>
</dbReference>
<comment type="pathway">
    <text evidence="2">Glycan metabolism; N-glycan degradation.</text>
</comment>
<evidence type="ECO:0000256" key="9">
    <source>
        <dbReference type="ARBA" id="ARBA00041069"/>
    </source>
</evidence>
<evidence type="ECO:0000313" key="14">
    <source>
        <dbReference type="EMBL" id="KAH3688842.1"/>
    </source>
</evidence>
<dbReference type="Pfam" id="PF22666">
    <property type="entry name" value="Glyco_hydro_2_N2"/>
    <property type="match status" value="1"/>
</dbReference>
<proteinExistence type="inferred from homology"/>